<dbReference type="EMBL" id="GBRH01256329">
    <property type="protein sequence ID" value="JAD41566.1"/>
    <property type="molecule type" value="Transcribed_RNA"/>
</dbReference>
<protein>
    <submittedName>
        <fullName evidence="2">Uncharacterized protein</fullName>
    </submittedName>
</protein>
<evidence type="ECO:0000256" key="1">
    <source>
        <dbReference type="SAM" id="MobiDB-lite"/>
    </source>
</evidence>
<evidence type="ECO:0000313" key="2">
    <source>
        <dbReference type="EMBL" id="JAD41566.1"/>
    </source>
</evidence>
<reference evidence="2" key="2">
    <citation type="journal article" date="2015" name="Data Brief">
        <title>Shoot transcriptome of the giant reed, Arundo donax.</title>
        <authorList>
            <person name="Barrero R.A."/>
            <person name="Guerrero F.D."/>
            <person name="Moolhuijzen P."/>
            <person name="Goolsby J.A."/>
            <person name="Tidwell J."/>
            <person name="Bellgard S.E."/>
            <person name="Bellgard M.I."/>
        </authorList>
    </citation>
    <scope>NUCLEOTIDE SEQUENCE</scope>
    <source>
        <tissue evidence="2">Shoot tissue taken approximately 20 cm above the soil surface</tissue>
    </source>
</reference>
<dbReference type="AlphaFoldDB" id="A0A0A8ZRZ7"/>
<feature type="region of interest" description="Disordered" evidence="1">
    <location>
        <begin position="82"/>
        <end position="112"/>
    </location>
</feature>
<sequence length="112" mass="12264">MTHSHTLHKFLKKNYTEVQFMSSNFSKQHQQSKRRHLPLILYIISVFHALLQIDEAECGQHGGKSEGGLQCSAPWGRTVGWGLGRSPQHGVPGGVGEGRLQARCAPGGPQPP</sequence>
<accession>A0A0A8ZRZ7</accession>
<proteinExistence type="predicted"/>
<name>A0A0A8ZRZ7_ARUDO</name>
<reference evidence="2" key="1">
    <citation type="submission" date="2014-09" db="EMBL/GenBank/DDBJ databases">
        <authorList>
            <person name="Magalhaes I.L.F."/>
            <person name="Oliveira U."/>
            <person name="Santos F.R."/>
            <person name="Vidigal T.H.D.A."/>
            <person name="Brescovit A.D."/>
            <person name="Santos A.J."/>
        </authorList>
    </citation>
    <scope>NUCLEOTIDE SEQUENCE</scope>
    <source>
        <tissue evidence="2">Shoot tissue taken approximately 20 cm above the soil surface</tissue>
    </source>
</reference>
<organism evidence="2">
    <name type="scientific">Arundo donax</name>
    <name type="common">Giant reed</name>
    <name type="synonym">Donax arundinaceus</name>
    <dbReference type="NCBI Taxonomy" id="35708"/>
    <lineage>
        <taxon>Eukaryota</taxon>
        <taxon>Viridiplantae</taxon>
        <taxon>Streptophyta</taxon>
        <taxon>Embryophyta</taxon>
        <taxon>Tracheophyta</taxon>
        <taxon>Spermatophyta</taxon>
        <taxon>Magnoliopsida</taxon>
        <taxon>Liliopsida</taxon>
        <taxon>Poales</taxon>
        <taxon>Poaceae</taxon>
        <taxon>PACMAD clade</taxon>
        <taxon>Arundinoideae</taxon>
        <taxon>Arundineae</taxon>
        <taxon>Arundo</taxon>
    </lineage>
</organism>